<protein>
    <submittedName>
        <fullName evidence="1">Uncharacterized protein</fullName>
    </submittedName>
</protein>
<gene>
    <name evidence="1" type="ORF">RUN39_v1_1150003</name>
</gene>
<organism evidence="1">
    <name type="scientific">Ralstonia solanacearum</name>
    <name type="common">Pseudomonas solanacearum</name>
    <dbReference type="NCBI Taxonomy" id="305"/>
    <lineage>
        <taxon>Bacteria</taxon>
        <taxon>Pseudomonadati</taxon>
        <taxon>Pseudomonadota</taxon>
        <taxon>Betaproteobacteria</taxon>
        <taxon>Burkholderiales</taxon>
        <taxon>Burkholderiaceae</taxon>
        <taxon>Ralstonia</taxon>
        <taxon>Ralstonia solanacearum species complex</taxon>
    </lineage>
</organism>
<evidence type="ECO:0000313" key="1">
    <source>
        <dbReference type="EMBL" id="CUV15149.1"/>
    </source>
</evidence>
<sequence length="109" mass="11795">MQHILEVNATEQEYFGRLNKNGKAAYRRAVTTLTGGLPTWAVGPRTKVTTFADAKKVTTSNSEVVTVPDVDPLTLVDTEDLKMQISRLAATSKPAKATTLPDVDPLPLT</sequence>
<reference evidence="1" key="1">
    <citation type="submission" date="2015-10" db="EMBL/GenBank/DDBJ databases">
        <authorList>
            <person name="Gilbert D.G."/>
        </authorList>
    </citation>
    <scope>NUCLEOTIDE SEQUENCE</scope>
    <source>
        <strain evidence="1">Phyl III-seqv23</strain>
    </source>
</reference>
<proteinExistence type="predicted"/>
<dbReference type="EMBL" id="LN899819">
    <property type="protein sequence ID" value="CUV15149.1"/>
    <property type="molecule type" value="Genomic_DNA"/>
</dbReference>
<accession>A0A0S4TYP9</accession>
<dbReference type="AlphaFoldDB" id="A0A0S4TYP9"/>
<name>A0A0S4TYP9_RALSL</name>